<evidence type="ECO:0000313" key="2">
    <source>
        <dbReference type="EMBL" id="ELY41201.1"/>
    </source>
</evidence>
<feature type="transmembrane region" description="Helical" evidence="1">
    <location>
        <begin position="60"/>
        <end position="84"/>
    </location>
</feature>
<feature type="transmembrane region" description="Helical" evidence="1">
    <location>
        <begin position="96"/>
        <end position="118"/>
    </location>
</feature>
<name>L9VW08_9EURY</name>
<protein>
    <submittedName>
        <fullName evidence="2">Uncharacterized protein</fullName>
    </submittedName>
</protein>
<keyword evidence="1" id="KW-1133">Transmembrane helix</keyword>
<proteinExistence type="predicted"/>
<evidence type="ECO:0000313" key="3">
    <source>
        <dbReference type="Proteomes" id="UP000011599"/>
    </source>
</evidence>
<dbReference type="RefSeq" id="WP_006089730.1">
    <property type="nucleotide sequence ID" value="NZ_AOHW01000028.1"/>
</dbReference>
<feature type="transmembrane region" description="Helical" evidence="1">
    <location>
        <begin position="23"/>
        <end position="40"/>
    </location>
</feature>
<keyword evidence="3" id="KW-1185">Reference proteome</keyword>
<dbReference type="EMBL" id="AOHW01000028">
    <property type="protein sequence ID" value="ELY41201.1"/>
    <property type="molecule type" value="Genomic_DNA"/>
</dbReference>
<reference evidence="2 3" key="1">
    <citation type="journal article" date="2014" name="PLoS Genet.">
        <title>Phylogenetically driven sequencing of extremely halophilic archaea reveals strategies for static and dynamic osmo-response.</title>
        <authorList>
            <person name="Becker E.A."/>
            <person name="Seitzer P.M."/>
            <person name="Tritt A."/>
            <person name="Larsen D."/>
            <person name="Krusor M."/>
            <person name="Yao A.I."/>
            <person name="Wu D."/>
            <person name="Madern D."/>
            <person name="Eisen J.A."/>
            <person name="Darling A.E."/>
            <person name="Facciotti M.T."/>
        </authorList>
    </citation>
    <scope>NUCLEOTIDE SEQUENCE [LARGE SCALE GENOMIC DNA]</scope>
    <source>
        <strain evidence="2 3">GA33</strain>
    </source>
</reference>
<evidence type="ECO:0000256" key="1">
    <source>
        <dbReference type="SAM" id="Phobius"/>
    </source>
</evidence>
<organism evidence="2 3">
    <name type="scientific">Natronorubrum tibetense GA33</name>
    <dbReference type="NCBI Taxonomy" id="1114856"/>
    <lineage>
        <taxon>Archaea</taxon>
        <taxon>Methanobacteriati</taxon>
        <taxon>Methanobacteriota</taxon>
        <taxon>Stenosarchaea group</taxon>
        <taxon>Halobacteria</taxon>
        <taxon>Halobacteriales</taxon>
        <taxon>Natrialbaceae</taxon>
        <taxon>Natronorubrum</taxon>
    </lineage>
</organism>
<sequence length="155" mass="16712">MKVPAIQSSISRVTTAKRWNRPWLYYIGGLFALFNAYFHARILGDAIFGDVSVHGVPIDVASGGTFVLLVGILFTAVVLVDYRWSNRFPDLDLRGAFGAIAVTTFLLAAFGWLVAILLIEASVGFPQDGIVGVLANSVSFNLVLLGASTVLLRHS</sequence>
<dbReference type="OrthoDB" id="203213at2157"/>
<dbReference type="Proteomes" id="UP000011599">
    <property type="component" value="Unassembled WGS sequence"/>
</dbReference>
<keyword evidence="1" id="KW-0472">Membrane</keyword>
<keyword evidence="1" id="KW-0812">Transmembrane</keyword>
<feature type="transmembrane region" description="Helical" evidence="1">
    <location>
        <begin position="130"/>
        <end position="152"/>
    </location>
</feature>
<dbReference type="AlphaFoldDB" id="L9VW08"/>
<comment type="caution">
    <text evidence="2">The sequence shown here is derived from an EMBL/GenBank/DDBJ whole genome shotgun (WGS) entry which is preliminary data.</text>
</comment>
<accession>L9VW08</accession>
<gene>
    <name evidence="2" type="ORF">C496_09456</name>
</gene>